<keyword evidence="2" id="KW-1185">Reference proteome</keyword>
<evidence type="ECO:0008006" key="3">
    <source>
        <dbReference type="Google" id="ProtNLM"/>
    </source>
</evidence>
<protein>
    <recommendedName>
        <fullName evidence="3">Lipoprotein</fullName>
    </recommendedName>
</protein>
<evidence type="ECO:0000313" key="1">
    <source>
        <dbReference type="EMBL" id="ATX70477.1"/>
    </source>
</evidence>
<proteinExistence type="predicted"/>
<dbReference type="EMBL" id="CP024870">
    <property type="protein sequence ID" value="ATX70477.1"/>
    <property type="molecule type" value="Genomic_DNA"/>
</dbReference>
<dbReference type="PROSITE" id="PS51257">
    <property type="entry name" value="PROKAR_LIPOPROTEIN"/>
    <property type="match status" value="1"/>
</dbReference>
<accession>A0A2K8KFK4</accession>
<dbReference type="RefSeq" id="WP_100254043.1">
    <property type="nucleotide sequence ID" value="NZ_CP024870.1"/>
</dbReference>
<reference evidence="1 2" key="1">
    <citation type="submission" date="2017-11" db="EMBL/GenBank/DDBJ databases">
        <title>Complete genome sequence of Spiroplasma clarkii CN-5 (DSM 19994).</title>
        <authorList>
            <person name="Tsai Y.-M."/>
            <person name="Chang A."/>
            <person name="Lo W.-S."/>
            <person name="Kuo C.-H."/>
        </authorList>
    </citation>
    <scope>NUCLEOTIDE SEQUENCE [LARGE SCALE GENOMIC DNA]</scope>
    <source>
        <strain evidence="1 2">CN-5</strain>
    </source>
</reference>
<organism evidence="1 2">
    <name type="scientific">Spiroplasma clarkii</name>
    <dbReference type="NCBI Taxonomy" id="2139"/>
    <lineage>
        <taxon>Bacteria</taxon>
        <taxon>Bacillati</taxon>
        <taxon>Mycoplasmatota</taxon>
        <taxon>Mollicutes</taxon>
        <taxon>Entomoplasmatales</taxon>
        <taxon>Spiroplasmataceae</taxon>
        <taxon>Spiroplasma</taxon>
    </lineage>
</organism>
<dbReference type="AlphaFoldDB" id="A0A2K8KFK4"/>
<dbReference type="Proteomes" id="UP000231179">
    <property type="component" value="Chromosome"/>
</dbReference>
<gene>
    <name evidence="1" type="ORF">SCLAR_v1c01460</name>
</gene>
<evidence type="ECO:0000313" key="2">
    <source>
        <dbReference type="Proteomes" id="UP000231179"/>
    </source>
</evidence>
<name>A0A2K8KFK4_9MOLU</name>
<sequence>MKKLLTLLSIVGITSATTSGVVACKPKTEDTITESEKATAAKQYLMTEEVIGHKDLIISTNNSEELTKMAEKIVEIFKTKTDLKFDFEGESVEIDSSTFAVKGSGITVSAKQGDVTEVLEFKWETATEINLVVVEKLQGKEIMKSAAEITAKEFSIKKDLNLQSSYASDITFKSTAIDGASITVQEVTGDVKVGDDFLTTSTEFSLKISLVNSVNTLNELAKSAWKSNTFVNGIPTYDGGVYGIIPSSLHDAIALHTGDNLTGKYIFIKEMTGRALQKADINPDDGTIKEDFTDKLEITKFGLWDAKENKEIEVFDLDDYLFVTKTTESIINQYCLSSVNANTAGKDEEPEMEWIPSWARYADEYEDFLINNFQALFYIGDTSVEASTKFTKKIETAITEINTKNGMSFIKYNDPELGSGFASKDLAAGGIEKVMKDADAATTLDQAKEIGLVGDAFNWGRNISAAHNFADYFNKYVHQGDKESPDGSTLKVQNKEFTVTNGSKTSSYTIQGIDPKIQDDKAISYYGYKDQGIVFKIENNATSEVTFVEMTMEQFFNYNGENADTPAMVLSEYK</sequence>